<evidence type="ECO:0000256" key="2">
    <source>
        <dbReference type="ARBA" id="ARBA00023004"/>
    </source>
</evidence>
<dbReference type="RefSeq" id="WP_073089855.1">
    <property type="nucleotide sequence ID" value="NZ_FQWY01000007.1"/>
</dbReference>
<sequence length="484" mass="55077">MEFYIKTNRIFTPLRQYVWLFIFLVAVGGLWYPKLGLLMIPIMLTLMILGMLKGKYWCGNICPHGSFFDGIIMPVSRNISLPAWLKHKVTIFLMFAWFMYMLGSRLAKVISLWGTTPFIDKLGYIFVTNYLVVTILGTILALTIAPRAWCRICPMGTMQILFYKLGNLLKINHKTDAKVTIANKDMCHICGKCARVCPMQLTPYLEFNDDNQLDNNHCIKCQTCVKNCPAGILSLKPREEALFIKETMTAKINTKPAEITAQITDIKELNKDTREYTFKLLNPTTISFQAGQFILVKIQDYPVMYRAYSISYYHKGILKIIVKKVPKGYGTGIIFNKFQVGDKVLLRGPMGEAMVLKNPAAQKLLFVAGGIGITPFLAMVEEALAKGADHIKLIHGVRNKNELIYKSYFDELTRNYAHFEYIPVVSDDDKEWKGKKGLVTDIMRELDLNEYKIYMCGSPAMIEAGLNLLSEAGIEKENIYYETA</sequence>
<dbReference type="InterPro" id="IPR050415">
    <property type="entry name" value="MRET"/>
</dbReference>
<dbReference type="Gene3D" id="3.30.70.20">
    <property type="match status" value="1"/>
</dbReference>
<feature type="transmembrane region" description="Helical" evidence="4">
    <location>
        <begin position="79"/>
        <end position="102"/>
    </location>
</feature>
<dbReference type="SUPFAM" id="SSF52343">
    <property type="entry name" value="Ferredoxin reductase-like, C-terminal NADP-linked domain"/>
    <property type="match status" value="1"/>
</dbReference>
<dbReference type="GO" id="GO:0046872">
    <property type="term" value="F:metal ion binding"/>
    <property type="evidence" value="ECO:0007669"/>
    <property type="project" value="UniProtKB-KW"/>
</dbReference>
<organism evidence="7 8">
    <name type="scientific">Thermosyntropha lipolytica DSM 11003</name>
    <dbReference type="NCBI Taxonomy" id="1123382"/>
    <lineage>
        <taxon>Bacteria</taxon>
        <taxon>Bacillati</taxon>
        <taxon>Bacillota</taxon>
        <taxon>Clostridia</taxon>
        <taxon>Eubacteriales</taxon>
        <taxon>Syntrophomonadaceae</taxon>
        <taxon>Thermosyntropha</taxon>
    </lineage>
</organism>
<keyword evidence="1" id="KW-0479">Metal-binding</keyword>
<dbReference type="Pfam" id="PF13187">
    <property type="entry name" value="Fer4_9"/>
    <property type="match status" value="1"/>
</dbReference>
<dbReference type="PRINTS" id="PR00410">
    <property type="entry name" value="PHEHYDRXLASE"/>
</dbReference>
<feature type="transmembrane region" description="Helical" evidence="4">
    <location>
        <begin position="122"/>
        <end position="145"/>
    </location>
</feature>
<dbReference type="EMBL" id="FQWY01000007">
    <property type="protein sequence ID" value="SHG62567.1"/>
    <property type="molecule type" value="Genomic_DNA"/>
</dbReference>
<dbReference type="Pfam" id="PF00175">
    <property type="entry name" value="NAD_binding_1"/>
    <property type="match status" value="1"/>
</dbReference>
<dbReference type="PROSITE" id="PS51384">
    <property type="entry name" value="FAD_FR"/>
    <property type="match status" value="1"/>
</dbReference>
<dbReference type="STRING" id="1123382.SAMN02745221_00633"/>
<dbReference type="OrthoDB" id="9786132at2"/>
<dbReference type="InterPro" id="IPR039261">
    <property type="entry name" value="FNR_nucleotide-bd"/>
</dbReference>
<dbReference type="InterPro" id="IPR001433">
    <property type="entry name" value="OxRdtase_FAD/NAD-bd"/>
</dbReference>
<dbReference type="GO" id="GO:0051536">
    <property type="term" value="F:iron-sulfur cluster binding"/>
    <property type="evidence" value="ECO:0007669"/>
    <property type="project" value="UniProtKB-KW"/>
</dbReference>
<dbReference type="InterPro" id="IPR008333">
    <property type="entry name" value="Cbr1-like_FAD-bd_dom"/>
</dbReference>
<dbReference type="SUPFAM" id="SSF63380">
    <property type="entry name" value="Riboflavin synthase domain-like"/>
    <property type="match status" value="1"/>
</dbReference>
<dbReference type="InterPro" id="IPR017900">
    <property type="entry name" value="4Fe4S_Fe_S_CS"/>
</dbReference>
<accession>A0A1M5LC35</accession>
<protein>
    <submittedName>
        <fullName evidence="7">Ferredoxin-NADP reductase</fullName>
    </submittedName>
</protein>
<dbReference type="AlphaFoldDB" id="A0A1M5LC35"/>
<dbReference type="SUPFAM" id="SSF54862">
    <property type="entry name" value="4Fe-4S ferredoxins"/>
    <property type="match status" value="1"/>
</dbReference>
<feature type="transmembrane region" description="Helical" evidence="4">
    <location>
        <begin position="12"/>
        <end position="32"/>
    </location>
</feature>
<evidence type="ECO:0000259" key="6">
    <source>
        <dbReference type="PROSITE" id="PS51384"/>
    </source>
</evidence>
<gene>
    <name evidence="7" type="ORF">SAMN02745221_00633</name>
</gene>
<dbReference type="Gene3D" id="3.40.50.80">
    <property type="entry name" value="Nucleotide-binding domain of ferredoxin-NADP reductase (FNR) module"/>
    <property type="match status" value="1"/>
</dbReference>
<dbReference type="InterPro" id="IPR017938">
    <property type="entry name" value="Riboflavin_synthase-like_b-brl"/>
</dbReference>
<keyword evidence="3" id="KW-0411">Iron-sulfur</keyword>
<name>A0A1M5LC35_9FIRM</name>
<dbReference type="InterPro" id="IPR017927">
    <property type="entry name" value="FAD-bd_FR_type"/>
</dbReference>
<dbReference type="Gene3D" id="2.40.30.10">
    <property type="entry name" value="Translation factors"/>
    <property type="match status" value="1"/>
</dbReference>
<evidence type="ECO:0000313" key="7">
    <source>
        <dbReference type="EMBL" id="SHG62567.1"/>
    </source>
</evidence>
<proteinExistence type="predicted"/>
<feature type="domain" description="4Fe-4S ferredoxin-type" evidence="5">
    <location>
        <begin position="209"/>
        <end position="238"/>
    </location>
</feature>
<evidence type="ECO:0000313" key="8">
    <source>
        <dbReference type="Proteomes" id="UP000242329"/>
    </source>
</evidence>
<keyword evidence="4" id="KW-0812">Transmembrane</keyword>
<feature type="domain" description="4Fe-4S ferredoxin-type" evidence="5">
    <location>
        <begin position="177"/>
        <end position="207"/>
    </location>
</feature>
<evidence type="ECO:0000259" key="5">
    <source>
        <dbReference type="PROSITE" id="PS51379"/>
    </source>
</evidence>
<evidence type="ECO:0000256" key="4">
    <source>
        <dbReference type="SAM" id="Phobius"/>
    </source>
</evidence>
<dbReference type="PANTHER" id="PTHR47354:SF5">
    <property type="entry name" value="PROTEIN RFBI"/>
    <property type="match status" value="1"/>
</dbReference>
<dbReference type="GO" id="GO:0016491">
    <property type="term" value="F:oxidoreductase activity"/>
    <property type="evidence" value="ECO:0007669"/>
    <property type="project" value="InterPro"/>
</dbReference>
<dbReference type="PROSITE" id="PS00198">
    <property type="entry name" value="4FE4S_FER_1"/>
    <property type="match status" value="1"/>
</dbReference>
<dbReference type="InterPro" id="IPR017896">
    <property type="entry name" value="4Fe4S_Fe-S-bd"/>
</dbReference>
<dbReference type="PROSITE" id="PS51379">
    <property type="entry name" value="4FE4S_FER_2"/>
    <property type="match status" value="2"/>
</dbReference>
<dbReference type="Pfam" id="PF12801">
    <property type="entry name" value="Fer4_5"/>
    <property type="match status" value="2"/>
</dbReference>
<dbReference type="PANTHER" id="PTHR47354">
    <property type="entry name" value="NADH OXIDOREDUCTASE HCR"/>
    <property type="match status" value="1"/>
</dbReference>
<feature type="domain" description="FAD-binding FR-type" evidence="6">
    <location>
        <begin position="256"/>
        <end position="356"/>
    </location>
</feature>
<evidence type="ECO:0000256" key="1">
    <source>
        <dbReference type="ARBA" id="ARBA00022723"/>
    </source>
</evidence>
<reference evidence="8" key="1">
    <citation type="submission" date="2016-11" db="EMBL/GenBank/DDBJ databases">
        <authorList>
            <person name="Varghese N."/>
            <person name="Submissions S."/>
        </authorList>
    </citation>
    <scope>NUCLEOTIDE SEQUENCE [LARGE SCALE GENOMIC DNA]</scope>
    <source>
        <strain evidence="8">DSM 11003</strain>
    </source>
</reference>
<dbReference type="Proteomes" id="UP000242329">
    <property type="component" value="Unassembled WGS sequence"/>
</dbReference>
<keyword evidence="4" id="KW-0472">Membrane</keyword>
<keyword evidence="4" id="KW-1133">Transmembrane helix</keyword>
<keyword evidence="8" id="KW-1185">Reference proteome</keyword>
<dbReference type="Pfam" id="PF00970">
    <property type="entry name" value="FAD_binding_6"/>
    <property type="match status" value="1"/>
</dbReference>
<evidence type="ECO:0000256" key="3">
    <source>
        <dbReference type="ARBA" id="ARBA00023014"/>
    </source>
</evidence>
<keyword evidence="2" id="KW-0408">Iron</keyword>